<evidence type="ECO:0000313" key="2">
    <source>
        <dbReference type="EMBL" id="POM70537.1"/>
    </source>
</evidence>
<protein>
    <submittedName>
        <fullName evidence="2">Uncharacterized protein</fullName>
    </submittedName>
</protein>
<reference evidence="2 3" key="1">
    <citation type="journal article" date="2017" name="Genome Biol. Evol.">
        <title>Phytophthora megakarya and P. palmivora, closely related causal agents of cacao black pod rot, underwent increases in genome sizes and gene numbers by different mechanisms.</title>
        <authorList>
            <person name="Ali S.S."/>
            <person name="Shao J."/>
            <person name="Lary D.J."/>
            <person name="Kronmiller B."/>
            <person name="Shen D."/>
            <person name="Strem M.D."/>
            <person name="Amoako-Attah I."/>
            <person name="Akrofi A.Y."/>
            <person name="Begoude B.A."/>
            <person name="Ten Hoopen G.M."/>
            <person name="Coulibaly K."/>
            <person name="Kebe B.I."/>
            <person name="Melnick R.L."/>
            <person name="Guiltinan M.J."/>
            <person name="Tyler B.M."/>
            <person name="Meinhardt L.W."/>
            <person name="Bailey B.A."/>
        </authorList>
    </citation>
    <scope>NUCLEOTIDE SEQUENCE [LARGE SCALE GENOMIC DNA]</scope>
    <source>
        <strain evidence="3">sbr112.9</strain>
    </source>
</reference>
<dbReference type="AlphaFoldDB" id="A0A2P4XYA4"/>
<dbReference type="Proteomes" id="UP000237271">
    <property type="component" value="Unassembled WGS sequence"/>
</dbReference>
<evidence type="ECO:0000256" key="1">
    <source>
        <dbReference type="SAM" id="MobiDB-lite"/>
    </source>
</evidence>
<evidence type="ECO:0000313" key="3">
    <source>
        <dbReference type="Proteomes" id="UP000237271"/>
    </source>
</evidence>
<gene>
    <name evidence="2" type="ORF">PHPALM_13005</name>
</gene>
<sequence>MSEDAEQQQSNVSSSAHDASSIFKFRRQPVDQGVVPKSSGRSSSSTPRNLVVPDLTDIGGPQLPTAAPVSARVSGSAKKYIQTDGGSSDPPVPPKPKNNNRMKAPRSLRGKLHFYCGDGKAAAGAGRSGIAFLMLLTGMMSEAGTPAPRYNVPIAISLILLPVATEDDMEAYLQREHHRLYITGLALATAIDFVWLMRPQEEAFNGYFVESTKSFTDLLRARRYRTTYC</sequence>
<keyword evidence="3" id="KW-1185">Reference proteome</keyword>
<accession>A0A2P4XYA4</accession>
<comment type="caution">
    <text evidence="2">The sequence shown here is derived from an EMBL/GenBank/DDBJ whole genome shotgun (WGS) entry which is preliminary data.</text>
</comment>
<feature type="region of interest" description="Disordered" evidence="1">
    <location>
        <begin position="1"/>
        <end position="104"/>
    </location>
</feature>
<dbReference type="EMBL" id="NCKW01006942">
    <property type="protein sequence ID" value="POM70537.1"/>
    <property type="molecule type" value="Genomic_DNA"/>
</dbReference>
<dbReference type="OrthoDB" id="121583at2759"/>
<name>A0A2P4XYA4_9STRA</name>
<proteinExistence type="predicted"/>
<organism evidence="2 3">
    <name type="scientific">Phytophthora palmivora</name>
    <dbReference type="NCBI Taxonomy" id="4796"/>
    <lineage>
        <taxon>Eukaryota</taxon>
        <taxon>Sar</taxon>
        <taxon>Stramenopiles</taxon>
        <taxon>Oomycota</taxon>
        <taxon>Peronosporomycetes</taxon>
        <taxon>Peronosporales</taxon>
        <taxon>Peronosporaceae</taxon>
        <taxon>Phytophthora</taxon>
    </lineage>
</organism>
<feature type="compositionally biased region" description="Low complexity" evidence="1">
    <location>
        <begin position="10"/>
        <end position="21"/>
    </location>
</feature>